<dbReference type="KEGG" id="gtl:EP073_09110"/>
<evidence type="ECO:0000259" key="10">
    <source>
        <dbReference type="PROSITE" id="PS50109"/>
    </source>
</evidence>
<dbReference type="Pfam" id="PF08447">
    <property type="entry name" value="PAS_3"/>
    <property type="match status" value="1"/>
</dbReference>
<dbReference type="InterPro" id="IPR000014">
    <property type="entry name" value="PAS"/>
</dbReference>
<evidence type="ECO:0000256" key="5">
    <source>
        <dbReference type="ARBA" id="ARBA00022741"/>
    </source>
</evidence>
<dbReference type="SMART" id="SM00091">
    <property type="entry name" value="PAS"/>
    <property type="match status" value="2"/>
</dbReference>
<organism evidence="12 13">
    <name type="scientific">Geovibrio thiophilus</name>
    <dbReference type="NCBI Taxonomy" id="139438"/>
    <lineage>
        <taxon>Bacteria</taxon>
        <taxon>Pseudomonadati</taxon>
        <taxon>Deferribacterota</taxon>
        <taxon>Deferribacteres</taxon>
        <taxon>Deferribacterales</taxon>
        <taxon>Geovibrionaceae</taxon>
        <taxon>Geovibrio</taxon>
    </lineage>
</organism>
<dbReference type="InterPro" id="IPR003661">
    <property type="entry name" value="HisK_dim/P_dom"/>
</dbReference>
<dbReference type="PROSITE" id="PS50113">
    <property type="entry name" value="PAC"/>
    <property type="match status" value="2"/>
</dbReference>
<feature type="domain" description="Histidine kinase" evidence="10">
    <location>
        <begin position="780"/>
        <end position="1018"/>
    </location>
</feature>
<feature type="transmembrane region" description="Helical" evidence="9">
    <location>
        <begin position="307"/>
        <end position="330"/>
    </location>
</feature>
<dbReference type="InterPro" id="IPR004358">
    <property type="entry name" value="Sig_transdc_His_kin-like_C"/>
</dbReference>
<comment type="catalytic activity">
    <reaction evidence="1">
        <text>ATP + protein L-histidine = ADP + protein N-phospho-L-histidine.</text>
        <dbReference type="EC" id="2.7.13.3"/>
    </reaction>
</comment>
<dbReference type="Gene3D" id="3.30.450.20">
    <property type="entry name" value="PAS domain"/>
    <property type="match status" value="3"/>
</dbReference>
<dbReference type="InterPro" id="IPR001610">
    <property type="entry name" value="PAC"/>
</dbReference>
<dbReference type="InterPro" id="IPR013655">
    <property type="entry name" value="PAS_fold_3"/>
</dbReference>
<dbReference type="CDD" id="cd00130">
    <property type="entry name" value="PAS"/>
    <property type="match status" value="3"/>
</dbReference>
<evidence type="ECO:0000256" key="9">
    <source>
        <dbReference type="SAM" id="Phobius"/>
    </source>
</evidence>
<evidence type="ECO:0000256" key="6">
    <source>
        <dbReference type="ARBA" id="ARBA00022777"/>
    </source>
</evidence>
<dbReference type="SMART" id="SM00086">
    <property type="entry name" value="PAC"/>
    <property type="match status" value="3"/>
</dbReference>
<dbReference type="NCBIfam" id="TIGR00229">
    <property type="entry name" value="sensory_box"/>
    <property type="match status" value="3"/>
</dbReference>
<dbReference type="Gene3D" id="3.30.565.10">
    <property type="entry name" value="Histidine kinase-like ATPase, C-terminal domain"/>
    <property type="match status" value="1"/>
</dbReference>
<dbReference type="SMART" id="SM00387">
    <property type="entry name" value="HATPase_c"/>
    <property type="match status" value="1"/>
</dbReference>
<keyword evidence="13" id="KW-1185">Reference proteome</keyword>
<evidence type="ECO:0000256" key="2">
    <source>
        <dbReference type="ARBA" id="ARBA00012438"/>
    </source>
</evidence>
<evidence type="ECO:0000313" key="13">
    <source>
        <dbReference type="Proteomes" id="UP000287502"/>
    </source>
</evidence>
<dbReference type="InterPro" id="IPR003594">
    <property type="entry name" value="HATPase_dom"/>
</dbReference>
<evidence type="ECO:0000256" key="1">
    <source>
        <dbReference type="ARBA" id="ARBA00000085"/>
    </source>
</evidence>
<keyword evidence="9" id="KW-0472">Membrane</keyword>
<dbReference type="InterPro" id="IPR000700">
    <property type="entry name" value="PAS-assoc_C"/>
</dbReference>
<evidence type="ECO:0000256" key="4">
    <source>
        <dbReference type="ARBA" id="ARBA00022679"/>
    </source>
</evidence>
<dbReference type="InterPro" id="IPR036890">
    <property type="entry name" value="HATPase_C_sf"/>
</dbReference>
<dbReference type="Pfam" id="PF13426">
    <property type="entry name" value="PAS_9"/>
    <property type="match status" value="2"/>
</dbReference>
<evidence type="ECO:0000256" key="3">
    <source>
        <dbReference type="ARBA" id="ARBA00022553"/>
    </source>
</evidence>
<dbReference type="AlphaFoldDB" id="A0A410JZG5"/>
<evidence type="ECO:0000313" key="12">
    <source>
        <dbReference type="EMBL" id="QAR33554.1"/>
    </source>
</evidence>
<accession>A0A410JZG5</accession>
<name>A0A410JZG5_9BACT</name>
<gene>
    <name evidence="12" type="ORF">EP073_09110</name>
</gene>
<evidence type="ECO:0000259" key="11">
    <source>
        <dbReference type="PROSITE" id="PS50113"/>
    </source>
</evidence>
<dbReference type="SUPFAM" id="SSF55785">
    <property type="entry name" value="PYP-like sensor domain (PAS domain)"/>
    <property type="match status" value="3"/>
</dbReference>
<dbReference type="InterPro" id="IPR005467">
    <property type="entry name" value="His_kinase_dom"/>
</dbReference>
<keyword evidence="6 12" id="KW-0418">Kinase</keyword>
<proteinExistence type="predicted"/>
<dbReference type="PANTHER" id="PTHR43065:SF10">
    <property type="entry name" value="PEROXIDE STRESS-ACTIVATED HISTIDINE KINASE MAK3"/>
    <property type="match status" value="1"/>
</dbReference>
<dbReference type="EC" id="2.7.13.3" evidence="2"/>
<dbReference type="EMBL" id="CP035108">
    <property type="protein sequence ID" value="QAR33554.1"/>
    <property type="molecule type" value="Genomic_DNA"/>
</dbReference>
<reference evidence="12 13" key="1">
    <citation type="submission" date="2019-01" db="EMBL/GenBank/DDBJ databases">
        <title>Geovibrio thiophilus DSM 11263, complete genome.</title>
        <authorList>
            <person name="Spring S."/>
            <person name="Bunk B."/>
            <person name="Sproer C."/>
        </authorList>
    </citation>
    <scope>NUCLEOTIDE SEQUENCE [LARGE SCALE GENOMIC DNA]</scope>
    <source>
        <strain evidence="12 13">DSM 11263</strain>
    </source>
</reference>
<sequence length="1018" mass="113886">MLNLKRNIITNILISAAVPALIFIAFAFGENVKSKEKLAAGEYSAALKISAAHLENYLGSRINNIALLAETPVVKSMNWQEIRPFLLSELERRKSRFDSFILSPAYDGRGIFYSTKHGSPFKEGFVSIDDSSPDSELLSLKDKQFWKSTVTENTNRRTVYVSLPETFYFSDTQYLVTAAAILDKEGKTAGMISGNTDWSSFRSELEESILLPIISKGSARILISDSYGRTVYDSGEKTDKALCGEINGGAPDLTPLLGRILKEKSGVAATEYDGQSYTLFFEKTDSAGLIITAYIPAESIFPVKRTLITVILPSAAAIILSSLLIAFFLYRRLEKKLTALAQTINPETLTLGDKFSEMENEPELAELAQSIRKITEKGRDSLYSSEVIASGINGMEYWLGADSSFIFLSTGCYELTGYTDEELIKTPALLDRMVYDTDTEKWFTQKYGAETGSGSIRIRLRKKNGKVIWAESTVKQVKNRHGQPEGIRGSLINIDRFVTAENMFNENEQLFRKVFIKNTAVMMLIDPVSGIIHDINNAAEKFYQTEKDKLINKSIMDFIHGRDRDFSFSLERFIHQGTVTQELPDGSVRETEIHSTLLKFKDHVQLFLIIYDITNKMELQKKISESEQLFRALSEKVPVGIVVFSDKIHYANPMACEISGFTQREIESVSLWELVSAEQQSIVRNSCFSVTGSKGVTKKLQDIRLNRRDGVQKNIFMTISGINYEGKQAALATFTDISEIKEVQHQLERKIAAEVEKHRQQEIMFMSQSRLAAMGEMLGSIAHQWRQPLNTIGLYVQDLEDAFEHKQISPDYVRETVQKTMLQISMLSKTIDDFSGFYKPKDSRTIFSAVTAAADAARLIAGRLISDKISLSLITEGAERKVYTNITAGILLEDSSFLVQGYLSDFKQVILTVLKNAVDAVNEKRGTAVLSAPAEITIEADRTESEIIIRIRDNGTGVPPEYIEKTFNPYFTTKEQGKGLGLGLYMSKTVIENNMNGHITLENTDDGAVLTIVLPRAA</sequence>
<dbReference type="RefSeq" id="WP_128466840.1">
    <property type="nucleotide sequence ID" value="NZ_CP035108.1"/>
</dbReference>
<dbReference type="Pfam" id="PF02518">
    <property type="entry name" value="HATPase_c"/>
    <property type="match status" value="1"/>
</dbReference>
<keyword evidence="3" id="KW-0597">Phosphoprotein</keyword>
<dbReference type="PANTHER" id="PTHR43065">
    <property type="entry name" value="SENSOR HISTIDINE KINASE"/>
    <property type="match status" value="1"/>
</dbReference>
<dbReference type="SUPFAM" id="SSF47384">
    <property type="entry name" value="Homodimeric domain of signal transducing histidine kinase"/>
    <property type="match status" value="1"/>
</dbReference>
<dbReference type="Proteomes" id="UP000287502">
    <property type="component" value="Chromosome"/>
</dbReference>
<dbReference type="PRINTS" id="PR00344">
    <property type="entry name" value="BCTRLSENSOR"/>
</dbReference>
<evidence type="ECO:0000256" key="7">
    <source>
        <dbReference type="ARBA" id="ARBA00022840"/>
    </source>
</evidence>
<dbReference type="OrthoDB" id="9805967at2"/>
<keyword evidence="9" id="KW-0812">Transmembrane</keyword>
<feature type="domain" description="PAC" evidence="11">
    <location>
        <begin position="454"/>
        <end position="506"/>
    </location>
</feature>
<keyword evidence="4" id="KW-0808">Transferase</keyword>
<protein>
    <recommendedName>
        <fullName evidence="2">histidine kinase</fullName>
        <ecNumber evidence="2">2.7.13.3</ecNumber>
    </recommendedName>
</protein>
<dbReference type="GO" id="GO:0005524">
    <property type="term" value="F:ATP binding"/>
    <property type="evidence" value="ECO:0007669"/>
    <property type="project" value="UniProtKB-KW"/>
</dbReference>
<dbReference type="InterPro" id="IPR035965">
    <property type="entry name" value="PAS-like_dom_sf"/>
</dbReference>
<feature type="domain" description="PAC" evidence="11">
    <location>
        <begin position="699"/>
        <end position="749"/>
    </location>
</feature>
<dbReference type="SUPFAM" id="SSF55874">
    <property type="entry name" value="ATPase domain of HSP90 chaperone/DNA topoisomerase II/histidine kinase"/>
    <property type="match status" value="1"/>
</dbReference>
<dbReference type="InterPro" id="IPR036097">
    <property type="entry name" value="HisK_dim/P_sf"/>
</dbReference>
<dbReference type="CDD" id="cd00082">
    <property type="entry name" value="HisKA"/>
    <property type="match status" value="1"/>
</dbReference>
<feature type="transmembrane region" description="Helical" evidence="9">
    <location>
        <begin position="12"/>
        <end position="29"/>
    </location>
</feature>
<keyword evidence="9" id="KW-1133">Transmembrane helix</keyword>
<keyword evidence="7" id="KW-0067">ATP-binding</keyword>
<dbReference type="GO" id="GO:0000155">
    <property type="term" value="F:phosphorelay sensor kinase activity"/>
    <property type="evidence" value="ECO:0007669"/>
    <property type="project" value="InterPro"/>
</dbReference>
<evidence type="ECO:0000256" key="8">
    <source>
        <dbReference type="ARBA" id="ARBA00023012"/>
    </source>
</evidence>
<keyword evidence="5" id="KW-0547">Nucleotide-binding</keyword>
<keyword evidence="8" id="KW-0902">Two-component regulatory system</keyword>
<dbReference type="PROSITE" id="PS50109">
    <property type="entry name" value="HIS_KIN"/>
    <property type="match status" value="1"/>
</dbReference>
<dbReference type="Gene3D" id="1.10.287.130">
    <property type="match status" value="1"/>
</dbReference>